<dbReference type="InParanoid" id="A0A2P5FYF3"/>
<organism evidence="1 2">
    <name type="scientific">Trema orientale</name>
    <name type="common">Charcoal tree</name>
    <name type="synonym">Celtis orientalis</name>
    <dbReference type="NCBI Taxonomy" id="63057"/>
    <lineage>
        <taxon>Eukaryota</taxon>
        <taxon>Viridiplantae</taxon>
        <taxon>Streptophyta</taxon>
        <taxon>Embryophyta</taxon>
        <taxon>Tracheophyta</taxon>
        <taxon>Spermatophyta</taxon>
        <taxon>Magnoliopsida</taxon>
        <taxon>eudicotyledons</taxon>
        <taxon>Gunneridae</taxon>
        <taxon>Pentapetalae</taxon>
        <taxon>rosids</taxon>
        <taxon>fabids</taxon>
        <taxon>Rosales</taxon>
        <taxon>Cannabaceae</taxon>
        <taxon>Trema</taxon>
    </lineage>
</organism>
<dbReference type="InterPro" id="IPR009439">
    <property type="entry name" value="RCC_reductase"/>
</dbReference>
<evidence type="ECO:0000313" key="1">
    <source>
        <dbReference type="EMBL" id="POO02799.1"/>
    </source>
</evidence>
<dbReference type="Gene3D" id="3.40.1500.20">
    <property type="match status" value="1"/>
</dbReference>
<dbReference type="AlphaFoldDB" id="A0A2P5FYF3"/>
<dbReference type="PANTHER" id="PTHR34685">
    <property type="entry name" value="RED CHLOROPHYLL CATABOLITE REDUCTASE, CHLOROPLASTIC"/>
    <property type="match status" value="1"/>
</dbReference>
<sequence length="326" mass="36485">MALVFSHCLYSPLSSSSSSSSYVPAGPLQSLLKLSRPRVLSVSASTTPSQRMDNLHNEGRRKFIEFPYVSAPHKKLMVDLVSMLDTRFDSHLLPCTLPPNVQYCQNQGGTSHASLHIRSGHVSSPIDFILGSWIHCQLPNGGALNITSLSTYLNSSTDSPNFLMDLIFSSPTSLVLILDLPPRKDLVLDPDYLQKFYEDTKLDAQRQLLEKVPEVKPYFSPSLYIRSLVSPTAILVRIESEGVERMDEIIRDHVGPVAKQVLQVWLDKCASEKREVAETERDYLQKRDKLVRTKTIEIDLASSLPRLFGPETADRVIAALKECFSV</sequence>
<dbReference type="OrthoDB" id="26525at2759"/>
<reference evidence="2" key="1">
    <citation type="submission" date="2016-06" db="EMBL/GenBank/DDBJ databases">
        <title>Parallel loss of symbiosis genes in relatives of nitrogen-fixing non-legume Parasponia.</title>
        <authorList>
            <person name="Van Velzen R."/>
            <person name="Holmer R."/>
            <person name="Bu F."/>
            <person name="Rutten L."/>
            <person name="Van Zeijl A."/>
            <person name="Liu W."/>
            <person name="Santuari L."/>
            <person name="Cao Q."/>
            <person name="Sharma T."/>
            <person name="Shen D."/>
            <person name="Roswanjaya Y."/>
            <person name="Wardhani T."/>
            <person name="Kalhor M.S."/>
            <person name="Jansen J."/>
            <person name="Van den Hoogen J."/>
            <person name="Gungor B."/>
            <person name="Hartog M."/>
            <person name="Hontelez J."/>
            <person name="Verver J."/>
            <person name="Yang W.-C."/>
            <person name="Schijlen E."/>
            <person name="Repin R."/>
            <person name="Schilthuizen M."/>
            <person name="Schranz E."/>
            <person name="Heidstra R."/>
            <person name="Miyata K."/>
            <person name="Fedorova E."/>
            <person name="Kohlen W."/>
            <person name="Bisseling T."/>
            <person name="Smit S."/>
            <person name="Geurts R."/>
        </authorList>
    </citation>
    <scope>NUCLEOTIDE SEQUENCE [LARGE SCALE GENOMIC DNA]</scope>
    <source>
        <strain evidence="2">cv. RG33-2</strain>
    </source>
</reference>
<comment type="caution">
    <text evidence="1">The sequence shown here is derived from an EMBL/GenBank/DDBJ whole genome shotgun (WGS) entry which is preliminary data.</text>
</comment>
<keyword evidence="2" id="KW-1185">Reference proteome</keyword>
<name>A0A2P5FYF3_TREOI</name>
<accession>A0A2P5FYF3</accession>
<proteinExistence type="predicted"/>
<dbReference type="STRING" id="63057.A0A2P5FYF3"/>
<dbReference type="GO" id="GO:0015996">
    <property type="term" value="P:chlorophyll catabolic process"/>
    <property type="evidence" value="ECO:0007669"/>
    <property type="project" value="TreeGrafter"/>
</dbReference>
<protein>
    <submittedName>
        <fullName evidence="1">Red chlorophyll catabolite reductase</fullName>
    </submittedName>
</protein>
<dbReference type="PANTHER" id="PTHR34685:SF2">
    <property type="entry name" value="RED CHLOROPHYLL CATABOLITE REDUCTASE, CHLOROPLASTIC"/>
    <property type="match status" value="1"/>
</dbReference>
<dbReference type="GO" id="GO:0009507">
    <property type="term" value="C:chloroplast"/>
    <property type="evidence" value="ECO:0007669"/>
    <property type="project" value="TreeGrafter"/>
</dbReference>
<dbReference type="EMBL" id="JXTC01000004">
    <property type="protein sequence ID" value="POO02799.1"/>
    <property type="molecule type" value="Genomic_DNA"/>
</dbReference>
<dbReference type="GO" id="GO:0051743">
    <property type="term" value="F:red chlorophyll catabolite reductase activity"/>
    <property type="evidence" value="ECO:0007669"/>
    <property type="project" value="InterPro"/>
</dbReference>
<dbReference type="Pfam" id="PF06405">
    <property type="entry name" value="RCC_reductase"/>
    <property type="match status" value="1"/>
</dbReference>
<evidence type="ECO:0000313" key="2">
    <source>
        <dbReference type="Proteomes" id="UP000237000"/>
    </source>
</evidence>
<gene>
    <name evidence="1" type="ORF">TorRG33x02_017850</name>
</gene>
<dbReference type="Proteomes" id="UP000237000">
    <property type="component" value="Unassembled WGS sequence"/>
</dbReference>
<dbReference type="FunCoup" id="A0A2P5FYF3">
    <property type="interactions" value="1362"/>
</dbReference>